<dbReference type="Proteomes" id="UP000198862">
    <property type="component" value="Unassembled WGS sequence"/>
</dbReference>
<protein>
    <submittedName>
        <fullName evidence="1">Uncharacterized protein</fullName>
    </submittedName>
</protein>
<accession>A0A1I1ILT6</accession>
<dbReference type="EMBL" id="FOLO01000008">
    <property type="protein sequence ID" value="SFC36662.1"/>
    <property type="molecule type" value="Genomic_DNA"/>
</dbReference>
<name>A0A1I1ILT6_9GAMM</name>
<evidence type="ECO:0000313" key="1">
    <source>
        <dbReference type="EMBL" id="SFC36662.1"/>
    </source>
</evidence>
<dbReference type="RefSeq" id="WP_091982402.1">
    <property type="nucleotide sequence ID" value="NZ_FOLO01000008.1"/>
</dbReference>
<proteinExistence type="predicted"/>
<evidence type="ECO:0000313" key="2">
    <source>
        <dbReference type="Proteomes" id="UP000198862"/>
    </source>
</evidence>
<gene>
    <name evidence="1" type="ORF">SAMN02745724_01513</name>
</gene>
<dbReference type="OrthoDB" id="7069253at2"/>
<sequence length="244" mass="27896">MKVKNKRSTNDHLTFPSGRTIKRCKEDAKELRKASKDTDNYISYNNALNLISNKNGLDMLWDKAINHIVSSQKEYSELEDPSTFNWLMGQLKNKHSHHKKAVHQQFKQNGKLTLPDGEGGFVDVSPHKQDKSGLLITEEVARLVEADIEQLGGLENLKGFDDGNVQLIYEKPNSTSHLAYEFHVRADGVIHYFCRCLPWAGYEAELHARGYDITNVGHGTRSADTALHWTGFTFWHRMLELREC</sequence>
<organism evidence="1 2">
    <name type="scientific">Pseudoalteromonas denitrificans DSM 6059</name>
    <dbReference type="NCBI Taxonomy" id="1123010"/>
    <lineage>
        <taxon>Bacteria</taxon>
        <taxon>Pseudomonadati</taxon>
        <taxon>Pseudomonadota</taxon>
        <taxon>Gammaproteobacteria</taxon>
        <taxon>Alteromonadales</taxon>
        <taxon>Pseudoalteromonadaceae</taxon>
        <taxon>Pseudoalteromonas</taxon>
    </lineage>
</organism>
<reference evidence="1 2" key="1">
    <citation type="submission" date="2016-10" db="EMBL/GenBank/DDBJ databases">
        <authorList>
            <person name="de Groot N.N."/>
        </authorList>
    </citation>
    <scope>NUCLEOTIDE SEQUENCE [LARGE SCALE GENOMIC DNA]</scope>
    <source>
        <strain evidence="1 2">DSM 6059</strain>
    </source>
</reference>
<keyword evidence="2" id="KW-1185">Reference proteome</keyword>
<dbReference type="AlphaFoldDB" id="A0A1I1ILT6"/>